<dbReference type="SMART" id="SM00304">
    <property type="entry name" value="HAMP"/>
    <property type="match status" value="1"/>
</dbReference>
<dbReference type="PANTHER" id="PTHR43081">
    <property type="entry name" value="ADENYLATE CYCLASE, TERMINAL-DIFFERENTIATION SPECIFIC-RELATED"/>
    <property type="match status" value="1"/>
</dbReference>
<dbReference type="AlphaFoldDB" id="A0A927PKI9"/>
<keyword evidence="3" id="KW-1003">Cell membrane</keyword>
<dbReference type="PANTHER" id="PTHR43081:SF17">
    <property type="entry name" value="BLL5647 PROTEIN"/>
    <property type="match status" value="1"/>
</dbReference>
<feature type="domain" description="HAMP" evidence="9">
    <location>
        <begin position="254"/>
        <end position="306"/>
    </location>
</feature>
<evidence type="ECO:0000256" key="5">
    <source>
        <dbReference type="ARBA" id="ARBA00022989"/>
    </source>
</evidence>
<dbReference type="Gene3D" id="3.30.70.1230">
    <property type="entry name" value="Nucleotide cyclase"/>
    <property type="match status" value="1"/>
</dbReference>
<sequence length="539" mass="55973">MNTSPSGIPGSWLLGEPADHPRDRVRIQVLLTTLLLVANGVGVASVIAYLALVVPGPMVLAPRFAQLNFIAVPTYLIVAFLLGSLVATHRATRELRWAIDGTVPDEAQQQSALAMPWRLTRIQAGLWLLGTILFALGYASVDASVGIRVGLTAAGTTVVVSVMAYLLSEFALRPAVAKALAANPAARKRAGTISVRTLIGWVVGTAVPVVALMVLAAEALLHDDLDRDTLAFAILATGVIVLVFGALLAALAGASVVASVKVVRDGMARIEAGDLEAQVPVFDGTELGDLQSGFNSMSRGLSERSRLRDLFDRHLGQQLARHVLESPGKQHRTHHAVAALCIDLAGPTSVAEHRPAEEVVALLDRIFAIVVEEAGHGGGFVNKFAGDSALVVFGAPDALEDPAGSALATARGLASKLGEVTPRPGLGISYGHVIAAIMGSSDRSKYTVVGDPVNAAALLAQHARSLQAGGVASGSAIAAASSTESNHWKVIDRHALPGRSSPTYLAIPSYLAAGAIEPGPPPAMAATSMRWASLLPGRR</sequence>
<evidence type="ECO:0000259" key="9">
    <source>
        <dbReference type="PROSITE" id="PS50885"/>
    </source>
</evidence>
<evidence type="ECO:0000256" key="4">
    <source>
        <dbReference type="ARBA" id="ARBA00022692"/>
    </source>
</evidence>
<comment type="caution">
    <text evidence="10">The sequence shown here is derived from an EMBL/GenBank/DDBJ whole genome shotgun (WGS) entry which is preliminary data.</text>
</comment>
<dbReference type="GO" id="GO:0035556">
    <property type="term" value="P:intracellular signal transduction"/>
    <property type="evidence" value="ECO:0007669"/>
    <property type="project" value="InterPro"/>
</dbReference>
<organism evidence="10 11">
    <name type="scientific">Lolliginicoccus lacisalsi</name>
    <dbReference type="NCBI Taxonomy" id="2742202"/>
    <lineage>
        <taxon>Bacteria</taxon>
        <taxon>Bacillati</taxon>
        <taxon>Actinomycetota</taxon>
        <taxon>Actinomycetes</taxon>
        <taxon>Mycobacteriales</taxon>
        <taxon>Hoyosellaceae</taxon>
        <taxon>Lolliginicoccus</taxon>
    </lineage>
</organism>
<evidence type="ECO:0000256" key="7">
    <source>
        <dbReference type="SAM" id="Phobius"/>
    </source>
</evidence>
<comment type="similarity">
    <text evidence="2">Belongs to the adenylyl cyclase class-3 family.</text>
</comment>
<dbReference type="PROSITE" id="PS50125">
    <property type="entry name" value="GUANYLATE_CYCLASE_2"/>
    <property type="match status" value="1"/>
</dbReference>
<dbReference type="Proteomes" id="UP000642993">
    <property type="component" value="Unassembled WGS sequence"/>
</dbReference>
<evidence type="ECO:0000313" key="11">
    <source>
        <dbReference type="Proteomes" id="UP000642993"/>
    </source>
</evidence>
<dbReference type="GO" id="GO:0004016">
    <property type="term" value="F:adenylate cyclase activity"/>
    <property type="evidence" value="ECO:0007669"/>
    <property type="project" value="UniProtKB-ARBA"/>
</dbReference>
<keyword evidence="11" id="KW-1185">Reference proteome</keyword>
<evidence type="ECO:0000313" key="10">
    <source>
        <dbReference type="EMBL" id="MBD8506075.1"/>
    </source>
</evidence>
<feature type="transmembrane region" description="Helical" evidence="7">
    <location>
        <begin position="147"/>
        <end position="168"/>
    </location>
</feature>
<evidence type="ECO:0000259" key="8">
    <source>
        <dbReference type="PROSITE" id="PS50125"/>
    </source>
</evidence>
<dbReference type="Gene3D" id="6.10.340.10">
    <property type="match status" value="1"/>
</dbReference>
<accession>A0A927PKI9</accession>
<dbReference type="Pfam" id="PF00211">
    <property type="entry name" value="Guanylate_cyc"/>
    <property type="match status" value="1"/>
</dbReference>
<feature type="transmembrane region" description="Helical" evidence="7">
    <location>
        <begin position="198"/>
        <end position="217"/>
    </location>
</feature>
<dbReference type="InterPro" id="IPR050697">
    <property type="entry name" value="Adenylyl/Guanylyl_Cyclase_3/4"/>
</dbReference>
<dbReference type="InterPro" id="IPR003660">
    <property type="entry name" value="HAMP_dom"/>
</dbReference>
<name>A0A927PKI9_9ACTN</name>
<dbReference type="GO" id="GO:0006171">
    <property type="term" value="P:cAMP biosynthetic process"/>
    <property type="evidence" value="ECO:0007669"/>
    <property type="project" value="TreeGrafter"/>
</dbReference>
<feature type="transmembrane region" description="Helical" evidence="7">
    <location>
        <begin position="29"/>
        <end position="52"/>
    </location>
</feature>
<keyword evidence="5 7" id="KW-1133">Transmembrane helix</keyword>
<reference evidence="10" key="1">
    <citation type="submission" date="2020-09" db="EMBL/GenBank/DDBJ databases">
        <title>Hoyosella lacisalsi sp. nov., a halotolerant actinobacterium isolated from soil of Lake Gudzhirganskoe.</title>
        <authorList>
            <person name="Yang Q."/>
            <person name="Guo P.Y."/>
            <person name="Liu S.W."/>
            <person name="Li F.N."/>
            <person name="Sun C.H."/>
        </authorList>
    </citation>
    <scope>NUCLEOTIDE SEQUENCE</scope>
    <source>
        <strain evidence="10">G463</strain>
    </source>
</reference>
<gene>
    <name evidence="10" type="ORF">HT102_06210</name>
</gene>
<evidence type="ECO:0000256" key="3">
    <source>
        <dbReference type="ARBA" id="ARBA00022475"/>
    </source>
</evidence>
<dbReference type="CDD" id="cd06225">
    <property type="entry name" value="HAMP"/>
    <property type="match status" value="1"/>
</dbReference>
<dbReference type="InterPro" id="IPR001054">
    <property type="entry name" value="A/G_cyclase"/>
</dbReference>
<keyword evidence="6 7" id="KW-0472">Membrane</keyword>
<dbReference type="Pfam" id="PF00672">
    <property type="entry name" value="HAMP"/>
    <property type="match status" value="1"/>
</dbReference>
<proteinExistence type="inferred from homology"/>
<dbReference type="GO" id="GO:0005886">
    <property type="term" value="C:plasma membrane"/>
    <property type="evidence" value="ECO:0007669"/>
    <property type="project" value="UniProtKB-SubCell"/>
</dbReference>
<feature type="domain" description="Guanylate cyclase" evidence="8">
    <location>
        <begin position="338"/>
        <end position="460"/>
    </location>
</feature>
<dbReference type="InterPro" id="IPR029787">
    <property type="entry name" value="Nucleotide_cyclase"/>
</dbReference>
<dbReference type="SUPFAM" id="SSF55073">
    <property type="entry name" value="Nucleotide cyclase"/>
    <property type="match status" value="1"/>
</dbReference>
<keyword evidence="4 7" id="KW-0812">Transmembrane</keyword>
<evidence type="ECO:0000256" key="2">
    <source>
        <dbReference type="ARBA" id="ARBA00005381"/>
    </source>
</evidence>
<dbReference type="SUPFAM" id="SSF158472">
    <property type="entry name" value="HAMP domain-like"/>
    <property type="match status" value="1"/>
</dbReference>
<dbReference type="CDD" id="cd07302">
    <property type="entry name" value="CHD"/>
    <property type="match status" value="1"/>
</dbReference>
<dbReference type="PROSITE" id="PS50885">
    <property type="entry name" value="HAMP"/>
    <property type="match status" value="1"/>
</dbReference>
<protein>
    <submittedName>
        <fullName evidence="10">Adenylate/guanylate cyclase domain-containing protein</fullName>
    </submittedName>
</protein>
<evidence type="ECO:0000256" key="6">
    <source>
        <dbReference type="ARBA" id="ARBA00023136"/>
    </source>
</evidence>
<dbReference type="SMART" id="SM00044">
    <property type="entry name" value="CYCc"/>
    <property type="match status" value="1"/>
</dbReference>
<feature type="transmembrane region" description="Helical" evidence="7">
    <location>
        <begin position="124"/>
        <end position="141"/>
    </location>
</feature>
<comment type="subcellular location">
    <subcellularLocation>
        <location evidence="1">Cell membrane</location>
        <topology evidence="1">Multi-pass membrane protein</topology>
    </subcellularLocation>
</comment>
<feature type="transmembrane region" description="Helical" evidence="7">
    <location>
        <begin position="64"/>
        <end position="87"/>
    </location>
</feature>
<feature type="transmembrane region" description="Helical" evidence="7">
    <location>
        <begin position="229"/>
        <end position="260"/>
    </location>
</feature>
<dbReference type="EMBL" id="JACYWE010000003">
    <property type="protein sequence ID" value="MBD8506075.1"/>
    <property type="molecule type" value="Genomic_DNA"/>
</dbReference>
<evidence type="ECO:0000256" key="1">
    <source>
        <dbReference type="ARBA" id="ARBA00004651"/>
    </source>
</evidence>
<dbReference type="RefSeq" id="WP_192038552.1">
    <property type="nucleotide sequence ID" value="NZ_JACYWE010000003.1"/>
</dbReference>